<dbReference type="InterPro" id="IPR001216">
    <property type="entry name" value="P-phosphate_BS"/>
</dbReference>
<dbReference type="PANTHER" id="PTHR10314">
    <property type="entry name" value="CYSTATHIONINE BETA-SYNTHASE"/>
    <property type="match status" value="1"/>
</dbReference>
<dbReference type="Proteomes" id="UP001352852">
    <property type="component" value="Unassembled WGS sequence"/>
</dbReference>
<accession>A0ABU7CQG8</accession>
<protein>
    <recommendedName>
        <fullName evidence="3">Tryptophan synthase beta chain-like PALP domain-containing protein</fullName>
    </recommendedName>
</protein>
<keyword evidence="5" id="KW-1185">Reference proteome</keyword>
<evidence type="ECO:0000256" key="2">
    <source>
        <dbReference type="SAM" id="SignalP"/>
    </source>
</evidence>
<evidence type="ECO:0000256" key="1">
    <source>
        <dbReference type="ARBA" id="ARBA00001933"/>
    </source>
</evidence>
<organism evidence="4 5">
    <name type="scientific">Characodon lateralis</name>
    <dbReference type="NCBI Taxonomy" id="208331"/>
    <lineage>
        <taxon>Eukaryota</taxon>
        <taxon>Metazoa</taxon>
        <taxon>Chordata</taxon>
        <taxon>Craniata</taxon>
        <taxon>Vertebrata</taxon>
        <taxon>Euteleostomi</taxon>
        <taxon>Actinopterygii</taxon>
        <taxon>Neopterygii</taxon>
        <taxon>Teleostei</taxon>
        <taxon>Neoteleostei</taxon>
        <taxon>Acanthomorphata</taxon>
        <taxon>Ovalentaria</taxon>
        <taxon>Atherinomorphae</taxon>
        <taxon>Cyprinodontiformes</taxon>
        <taxon>Goodeidae</taxon>
        <taxon>Characodon</taxon>
    </lineage>
</organism>
<evidence type="ECO:0000313" key="5">
    <source>
        <dbReference type="Proteomes" id="UP001352852"/>
    </source>
</evidence>
<evidence type="ECO:0000259" key="3">
    <source>
        <dbReference type="Pfam" id="PF00291"/>
    </source>
</evidence>
<comment type="cofactor">
    <cofactor evidence="1">
        <name>pyridoxal 5'-phosphate</name>
        <dbReference type="ChEBI" id="CHEBI:597326"/>
    </cofactor>
</comment>
<feature type="non-terminal residue" evidence="4">
    <location>
        <position position="251"/>
    </location>
</feature>
<gene>
    <name evidence="4" type="ORF">CHARACLAT_023010</name>
</gene>
<dbReference type="InterPro" id="IPR050214">
    <property type="entry name" value="Cys_Synth/Cystath_Beta-Synth"/>
</dbReference>
<proteinExistence type="predicted"/>
<dbReference type="EMBL" id="JAHUTJ010002394">
    <property type="protein sequence ID" value="MED6265202.1"/>
    <property type="molecule type" value="Genomic_DNA"/>
</dbReference>
<reference evidence="4 5" key="1">
    <citation type="submission" date="2021-06" db="EMBL/GenBank/DDBJ databases">
        <authorList>
            <person name="Palmer J.M."/>
        </authorList>
    </citation>
    <scope>NUCLEOTIDE SEQUENCE [LARGE SCALE GENOMIC DNA]</scope>
    <source>
        <strain evidence="4 5">CL_MEX2019</strain>
        <tissue evidence="4">Muscle</tissue>
    </source>
</reference>
<feature type="chain" id="PRO_5046434088" description="Tryptophan synthase beta chain-like PALP domain-containing protein" evidence="2">
    <location>
        <begin position="26"/>
        <end position="251"/>
    </location>
</feature>
<comment type="caution">
    <text evidence="4">The sequence shown here is derived from an EMBL/GenBank/DDBJ whole genome shotgun (WGS) entry which is preliminary data.</text>
</comment>
<dbReference type="PROSITE" id="PS00901">
    <property type="entry name" value="CYS_SYNTHASE"/>
    <property type="match status" value="1"/>
</dbReference>
<dbReference type="InterPro" id="IPR036052">
    <property type="entry name" value="TrpB-like_PALP_sf"/>
</dbReference>
<evidence type="ECO:0000313" key="4">
    <source>
        <dbReference type="EMBL" id="MED6265202.1"/>
    </source>
</evidence>
<feature type="signal peptide" evidence="2">
    <location>
        <begin position="1"/>
        <end position="25"/>
    </location>
</feature>
<dbReference type="Gene3D" id="3.40.50.1100">
    <property type="match status" value="2"/>
</dbReference>
<sequence>MPRCYCSTGLTLLAAARCFLPHTDSTEPVHPAWLSSNPATAPYYQTLLPTSCLVPSYSTHCALIPVSPNPSPPGGELTQPSPPIEGAAASTETLRLPYARDVSSPSPDKYSVAKCEFFNAGGSIKDRIALRMVEDAERDGTLRPGDTIIEPTSGNTGIGLALIAAVKGYRCIIAMPEKMSMEKVDVLKALGAEIIRTPTSAAYDSPESHIRTAWRLNNEIPNSHILDQYRNASNPLAHYDTTAEEILEQCD</sequence>
<keyword evidence="2" id="KW-0732">Signal</keyword>
<feature type="domain" description="Tryptophan synthase beta chain-like PALP" evidence="3">
    <location>
        <begin position="112"/>
        <end position="250"/>
    </location>
</feature>
<dbReference type="InterPro" id="IPR001926">
    <property type="entry name" value="TrpB-like_PALP"/>
</dbReference>
<dbReference type="CDD" id="cd01561">
    <property type="entry name" value="CBS_like"/>
    <property type="match status" value="1"/>
</dbReference>
<name>A0ABU7CQG8_9TELE</name>
<dbReference type="SUPFAM" id="SSF53686">
    <property type="entry name" value="Tryptophan synthase beta subunit-like PLP-dependent enzymes"/>
    <property type="match status" value="1"/>
</dbReference>
<dbReference type="Pfam" id="PF00291">
    <property type="entry name" value="PALP"/>
    <property type="match status" value="1"/>
</dbReference>